<keyword evidence="6 7" id="KW-0503">Monooxygenase</keyword>
<dbReference type="EMBL" id="BMIR01000019">
    <property type="protein sequence ID" value="GGE51560.1"/>
    <property type="molecule type" value="Genomic_DNA"/>
</dbReference>
<dbReference type="GO" id="GO:0016705">
    <property type="term" value="F:oxidoreductase activity, acting on paired donors, with incorporation or reduction of molecular oxygen"/>
    <property type="evidence" value="ECO:0007669"/>
    <property type="project" value="InterPro"/>
</dbReference>
<evidence type="ECO:0000256" key="1">
    <source>
        <dbReference type="ARBA" id="ARBA00010617"/>
    </source>
</evidence>
<keyword evidence="4 7" id="KW-0560">Oxidoreductase</keyword>
<accession>A0A8J2YL87</accession>
<dbReference type="InterPro" id="IPR036396">
    <property type="entry name" value="Cyt_P450_sf"/>
</dbReference>
<dbReference type="Pfam" id="PF00067">
    <property type="entry name" value="p450"/>
    <property type="match status" value="1"/>
</dbReference>
<sequence length="409" mass="47173">MVEQKESMPLDVWSDAFNQNPYPSFQHFREHSPVHHMTMPDGQTAWMIFRYEEAVAALKEERFVKDPTTFLNEKEPTEQQPHALQTQLFTHHMLNSDPPEHRRLRHLVQSAFTPRMIANLRPRIEAITNDLLDNIEGQKTLDLIDAFAFPLPITVICEMLGVPLEDRDKFREWSNALVEAANNPKQIQQIQPLMLSFAQYIDQWITHRQHNPQDDLISRLIRAEERGEQLTKQEIRSLIFLLIIAGHETTVNLIGNGLLALLEHPEQLDKLKKDQTLIHSAIEEMLRYDGPVEFSTARWASEDMIFYGQAISKGELILIALDSANHDPEPFQKPEAFDITRQYNRHLAFGKGIHFCLGAPLARLEGEVALLALLARYPHLQLAAEPSTFEWRPGILIRGLKHLPIRLNE</sequence>
<evidence type="ECO:0000256" key="2">
    <source>
        <dbReference type="ARBA" id="ARBA00022617"/>
    </source>
</evidence>
<keyword evidence="9" id="KW-1185">Reference proteome</keyword>
<keyword evidence="5 7" id="KW-0408">Iron</keyword>
<dbReference type="SUPFAM" id="SSF48264">
    <property type="entry name" value="Cytochrome P450"/>
    <property type="match status" value="1"/>
</dbReference>
<keyword evidence="3 7" id="KW-0479">Metal-binding</keyword>
<dbReference type="RefSeq" id="WP_188696848.1">
    <property type="nucleotide sequence ID" value="NZ_BMIR01000019.1"/>
</dbReference>
<dbReference type="FunFam" id="1.10.630.10:FF:000018">
    <property type="entry name" value="Cytochrome P450 monooxygenase"/>
    <property type="match status" value="1"/>
</dbReference>
<dbReference type="InterPro" id="IPR001128">
    <property type="entry name" value="Cyt_P450"/>
</dbReference>
<protein>
    <submittedName>
        <fullName evidence="8">Cytochrome P450</fullName>
    </submittedName>
</protein>
<dbReference type="PANTHER" id="PTHR46696:SF1">
    <property type="entry name" value="CYTOCHROME P450 YJIB-RELATED"/>
    <property type="match status" value="1"/>
</dbReference>
<evidence type="ECO:0000256" key="5">
    <source>
        <dbReference type="ARBA" id="ARBA00023004"/>
    </source>
</evidence>
<dbReference type="CDD" id="cd11029">
    <property type="entry name" value="CYP107-like"/>
    <property type="match status" value="1"/>
</dbReference>
<dbReference type="InterPro" id="IPR017972">
    <property type="entry name" value="Cyt_P450_CS"/>
</dbReference>
<evidence type="ECO:0000256" key="4">
    <source>
        <dbReference type="ARBA" id="ARBA00023002"/>
    </source>
</evidence>
<dbReference type="PANTHER" id="PTHR46696">
    <property type="entry name" value="P450, PUTATIVE (EUROFUNG)-RELATED"/>
    <property type="match status" value="1"/>
</dbReference>
<evidence type="ECO:0000313" key="9">
    <source>
        <dbReference type="Proteomes" id="UP000628775"/>
    </source>
</evidence>
<proteinExistence type="inferred from homology"/>
<dbReference type="GO" id="GO:0004497">
    <property type="term" value="F:monooxygenase activity"/>
    <property type="evidence" value="ECO:0007669"/>
    <property type="project" value="UniProtKB-KW"/>
</dbReference>
<dbReference type="GO" id="GO:0020037">
    <property type="term" value="F:heme binding"/>
    <property type="evidence" value="ECO:0007669"/>
    <property type="project" value="InterPro"/>
</dbReference>
<dbReference type="PRINTS" id="PR00359">
    <property type="entry name" value="BP450"/>
</dbReference>
<reference evidence="8" key="1">
    <citation type="journal article" date="2014" name="Int. J. Syst. Evol. Microbiol.">
        <title>Complete genome sequence of Corynebacterium casei LMG S-19264T (=DSM 44701T), isolated from a smear-ripened cheese.</title>
        <authorList>
            <consortium name="US DOE Joint Genome Institute (JGI-PGF)"/>
            <person name="Walter F."/>
            <person name="Albersmeier A."/>
            <person name="Kalinowski J."/>
            <person name="Ruckert C."/>
        </authorList>
    </citation>
    <scope>NUCLEOTIDE SEQUENCE</scope>
    <source>
        <strain evidence="8">CGMCC 1.15371</strain>
    </source>
</reference>
<dbReference type="Gene3D" id="1.10.630.10">
    <property type="entry name" value="Cytochrome P450"/>
    <property type="match status" value="1"/>
</dbReference>
<organism evidence="8 9">
    <name type="scientific">Pullulanibacillus camelliae</name>
    <dbReference type="NCBI Taxonomy" id="1707096"/>
    <lineage>
        <taxon>Bacteria</taxon>
        <taxon>Bacillati</taxon>
        <taxon>Bacillota</taxon>
        <taxon>Bacilli</taxon>
        <taxon>Bacillales</taxon>
        <taxon>Sporolactobacillaceae</taxon>
        <taxon>Pullulanibacillus</taxon>
    </lineage>
</organism>
<dbReference type="GO" id="GO:0005506">
    <property type="term" value="F:iron ion binding"/>
    <property type="evidence" value="ECO:0007669"/>
    <property type="project" value="InterPro"/>
</dbReference>
<dbReference type="PROSITE" id="PS00086">
    <property type="entry name" value="CYTOCHROME_P450"/>
    <property type="match status" value="1"/>
</dbReference>
<dbReference type="AlphaFoldDB" id="A0A8J2YL87"/>
<evidence type="ECO:0000313" key="8">
    <source>
        <dbReference type="EMBL" id="GGE51560.1"/>
    </source>
</evidence>
<comment type="caution">
    <text evidence="8">The sequence shown here is derived from an EMBL/GenBank/DDBJ whole genome shotgun (WGS) entry which is preliminary data.</text>
</comment>
<reference evidence="8" key="2">
    <citation type="submission" date="2020-09" db="EMBL/GenBank/DDBJ databases">
        <authorList>
            <person name="Sun Q."/>
            <person name="Zhou Y."/>
        </authorList>
    </citation>
    <scope>NUCLEOTIDE SEQUENCE</scope>
    <source>
        <strain evidence="8">CGMCC 1.15371</strain>
    </source>
</reference>
<evidence type="ECO:0000256" key="6">
    <source>
        <dbReference type="ARBA" id="ARBA00023033"/>
    </source>
</evidence>
<dbReference type="Proteomes" id="UP000628775">
    <property type="component" value="Unassembled WGS sequence"/>
</dbReference>
<gene>
    <name evidence="8" type="ORF">GCM10011391_32950</name>
</gene>
<evidence type="ECO:0000256" key="7">
    <source>
        <dbReference type="RuleBase" id="RU000461"/>
    </source>
</evidence>
<dbReference type="InterPro" id="IPR002397">
    <property type="entry name" value="Cyt_P450_B"/>
</dbReference>
<keyword evidence="2 7" id="KW-0349">Heme</keyword>
<evidence type="ECO:0000256" key="3">
    <source>
        <dbReference type="ARBA" id="ARBA00022723"/>
    </source>
</evidence>
<comment type="similarity">
    <text evidence="1 7">Belongs to the cytochrome P450 family.</text>
</comment>
<name>A0A8J2YL87_9BACL</name>